<evidence type="ECO:0000256" key="3">
    <source>
        <dbReference type="ARBA" id="ARBA00023163"/>
    </source>
</evidence>
<keyword evidence="3" id="KW-0804">Transcription</keyword>
<dbReference type="GO" id="GO:0003677">
    <property type="term" value="F:DNA binding"/>
    <property type="evidence" value="ECO:0007669"/>
    <property type="project" value="UniProtKB-KW"/>
</dbReference>
<dbReference type="RefSeq" id="WP_155302294.1">
    <property type="nucleotide sequence ID" value="NZ_AP021875.1"/>
</dbReference>
<dbReference type="Gene3D" id="1.10.10.10">
    <property type="entry name" value="Winged helix-like DNA-binding domain superfamily/Winged helix DNA-binding domain"/>
    <property type="match status" value="1"/>
</dbReference>
<dbReference type="PANTHER" id="PTHR43537:SF24">
    <property type="entry name" value="GLUCONATE OPERON TRANSCRIPTIONAL REPRESSOR"/>
    <property type="match status" value="1"/>
</dbReference>
<dbReference type="CDD" id="cd07377">
    <property type="entry name" value="WHTH_GntR"/>
    <property type="match status" value="1"/>
</dbReference>
<dbReference type="SUPFAM" id="SSF48008">
    <property type="entry name" value="GntR ligand-binding domain-like"/>
    <property type="match status" value="1"/>
</dbReference>
<dbReference type="SMART" id="SM00895">
    <property type="entry name" value="FCD"/>
    <property type="match status" value="1"/>
</dbReference>
<dbReference type="InterPro" id="IPR036390">
    <property type="entry name" value="WH_DNA-bd_sf"/>
</dbReference>
<dbReference type="EMBL" id="AP021875">
    <property type="protein sequence ID" value="BBO73164.1"/>
    <property type="molecule type" value="Genomic_DNA"/>
</dbReference>
<dbReference type="SUPFAM" id="SSF46785">
    <property type="entry name" value="Winged helix' DNA-binding domain"/>
    <property type="match status" value="1"/>
</dbReference>
<dbReference type="GO" id="GO:0003700">
    <property type="term" value="F:DNA-binding transcription factor activity"/>
    <property type="evidence" value="ECO:0007669"/>
    <property type="project" value="InterPro"/>
</dbReference>
<protein>
    <submittedName>
        <fullName evidence="5">GntR family transcriptional regulator</fullName>
    </submittedName>
</protein>
<gene>
    <name evidence="5" type="ORF">DSCW_05810</name>
</gene>
<dbReference type="InterPro" id="IPR000524">
    <property type="entry name" value="Tscrpt_reg_HTH_GntR"/>
</dbReference>
<proteinExistence type="predicted"/>
<accession>A0A5K7Z3V9</accession>
<keyword evidence="6" id="KW-1185">Reference proteome</keyword>
<dbReference type="InterPro" id="IPR011711">
    <property type="entry name" value="GntR_C"/>
</dbReference>
<organism evidence="5 6">
    <name type="scientific">Desulfosarcina widdelii</name>
    <dbReference type="NCBI Taxonomy" id="947919"/>
    <lineage>
        <taxon>Bacteria</taxon>
        <taxon>Pseudomonadati</taxon>
        <taxon>Thermodesulfobacteriota</taxon>
        <taxon>Desulfobacteria</taxon>
        <taxon>Desulfobacterales</taxon>
        <taxon>Desulfosarcinaceae</taxon>
        <taxon>Desulfosarcina</taxon>
    </lineage>
</organism>
<evidence type="ECO:0000313" key="6">
    <source>
        <dbReference type="Proteomes" id="UP000427769"/>
    </source>
</evidence>
<dbReference type="SMART" id="SM00345">
    <property type="entry name" value="HTH_GNTR"/>
    <property type="match status" value="1"/>
</dbReference>
<evidence type="ECO:0000256" key="2">
    <source>
        <dbReference type="ARBA" id="ARBA00023125"/>
    </source>
</evidence>
<feature type="domain" description="HTH gntR-type" evidence="4">
    <location>
        <begin position="8"/>
        <end position="75"/>
    </location>
</feature>
<evidence type="ECO:0000259" key="4">
    <source>
        <dbReference type="PROSITE" id="PS50949"/>
    </source>
</evidence>
<dbReference type="Proteomes" id="UP000427769">
    <property type="component" value="Chromosome"/>
</dbReference>
<evidence type="ECO:0000313" key="5">
    <source>
        <dbReference type="EMBL" id="BBO73164.1"/>
    </source>
</evidence>
<dbReference type="Pfam" id="PF07729">
    <property type="entry name" value="FCD"/>
    <property type="match status" value="1"/>
</dbReference>
<sequence length="232" mass="26388">MAKVSAPRSIADQVYEFIKKDILEGKLEPNSRLTQEFMGEFYQTSRTPVREAFRKLERDGLVERMPQGGVKVVAISVETIEEVYGVRAVLETYAVELACERISDSELERIAQIKKNAEAVLKSVDLSKEDKLNELLSLNSSFHRKINEASGNSYLVKILGEMNDSVMLGRTAGLRKNNEWSDIWKEHDKLINYLRKKDKVESAKLMRKHIESAAKNAIAVISRRKKETDKGS</sequence>
<dbReference type="Pfam" id="PF00392">
    <property type="entry name" value="GntR"/>
    <property type="match status" value="1"/>
</dbReference>
<reference evidence="5 6" key="1">
    <citation type="submission" date="2019-11" db="EMBL/GenBank/DDBJ databases">
        <title>Comparative genomics of hydrocarbon-degrading Desulfosarcina strains.</title>
        <authorList>
            <person name="Watanabe M."/>
            <person name="Kojima H."/>
            <person name="Fukui M."/>
        </authorList>
    </citation>
    <scope>NUCLEOTIDE SEQUENCE [LARGE SCALE GENOMIC DNA]</scope>
    <source>
        <strain evidence="5 6">PP31</strain>
    </source>
</reference>
<dbReference type="Gene3D" id="1.20.120.530">
    <property type="entry name" value="GntR ligand-binding domain-like"/>
    <property type="match status" value="1"/>
</dbReference>
<name>A0A5K7Z3V9_9BACT</name>
<evidence type="ECO:0000256" key="1">
    <source>
        <dbReference type="ARBA" id="ARBA00023015"/>
    </source>
</evidence>
<dbReference type="PANTHER" id="PTHR43537">
    <property type="entry name" value="TRANSCRIPTIONAL REGULATOR, GNTR FAMILY"/>
    <property type="match status" value="1"/>
</dbReference>
<dbReference type="PROSITE" id="PS50949">
    <property type="entry name" value="HTH_GNTR"/>
    <property type="match status" value="1"/>
</dbReference>
<dbReference type="AlphaFoldDB" id="A0A5K7Z3V9"/>
<dbReference type="OrthoDB" id="5430472at2"/>
<dbReference type="InterPro" id="IPR036388">
    <property type="entry name" value="WH-like_DNA-bd_sf"/>
</dbReference>
<dbReference type="InterPro" id="IPR008920">
    <property type="entry name" value="TF_FadR/GntR_C"/>
</dbReference>
<keyword evidence="1" id="KW-0805">Transcription regulation</keyword>
<keyword evidence="2" id="KW-0238">DNA-binding</keyword>
<dbReference type="KEGG" id="dwd:DSCW_05810"/>